<evidence type="ECO:0000313" key="6">
    <source>
        <dbReference type="EMBL" id="HIR08991.1"/>
    </source>
</evidence>
<dbReference type="InterPro" id="IPR000577">
    <property type="entry name" value="Carb_kinase_FGGY"/>
</dbReference>
<dbReference type="GO" id="GO:0005975">
    <property type="term" value="P:carbohydrate metabolic process"/>
    <property type="evidence" value="ECO:0007669"/>
    <property type="project" value="InterPro"/>
</dbReference>
<dbReference type="PANTHER" id="PTHR43095:SF5">
    <property type="entry name" value="XYLULOSE KINASE"/>
    <property type="match status" value="1"/>
</dbReference>
<dbReference type="Proteomes" id="UP000824258">
    <property type="component" value="Unassembled WGS sequence"/>
</dbReference>
<name>A0A9D1A6R4_9FIRM</name>
<dbReference type="GO" id="GO:0016301">
    <property type="term" value="F:kinase activity"/>
    <property type="evidence" value="ECO:0007669"/>
    <property type="project" value="UniProtKB-KW"/>
</dbReference>
<gene>
    <name evidence="6" type="ORF">IAA70_01160</name>
</gene>
<evidence type="ECO:0000259" key="5">
    <source>
        <dbReference type="Pfam" id="PF02782"/>
    </source>
</evidence>
<evidence type="ECO:0000256" key="3">
    <source>
        <dbReference type="ARBA" id="ARBA00022777"/>
    </source>
</evidence>
<dbReference type="PIRSF" id="PIRSF000538">
    <property type="entry name" value="GlpK"/>
    <property type="match status" value="1"/>
</dbReference>
<comment type="caution">
    <text evidence="6">The sequence shown here is derived from an EMBL/GenBank/DDBJ whole genome shotgun (WGS) entry which is preliminary data.</text>
</comment>
<comment type="similarity">
    <text evidence="1">Belongs to the FGGY kinase family.</text>
</comment>
<dbReference type="InterPro" id="IPR018484">
    <property type="entry name" value="FGGY_N"/>
</dbReference>
<sequence>MKYVLAYDIGTTGVKTCLFSVDKEITLVKSAQMGYGLYILPGGGAEQEAGEWWKAMVETTRKVFAHCPVTPDAVAGISFCSQMQGLVLVDTAGVPVRRPMSYMDQRAGEELKKGIAHGLQIAGANVGKLLTSLRLTGAVSSSVKDPLWKYHWVKAHEPDNFRRVWKWLDVKEYLILRMTGEAVMTRDSAYATFLYDSRRGRGCWSEKLARLFDVDMAHLPKIVEATDAVGGLTAQAASELGLVPGTPVFGGGGDASLIGVGAGATKLGSTHIYCGTSGWVITVTDKQLVDVSAMIAAIVGAQQGRFNYFAEMETAGKCLEWVKDHLALDEIGIYLKKQDVAESQEAVYTSLYDYMSDTIRDVPPGSGGVMFTPWLHGNRCPFEDPAAAGMFFNIRLETGKTELINAVVEGVCFHLKWMLDCQSRKVKTSDPVRFVGGGALSPVTCQRLADITGRAVEVVADPQNVGAVGAAAVMAVGLGLIDGLDRVGDFIPVAARYQPDPAKTAAYEPYYQVFRRLYRANKENFRLLNGGK</sequence>
<feature type="domain" description="Carbohydrate kinase FGGY C-terminal" evidence="5">
    <location>
        <begin position="272"/>
        <end position="476"/>
    </location>
</feature>
<dbReference type="Pfam" id="PF00370">
    <property type="entry name" value="FGGY_N"/>
    <property type="match status" value="1"/>
</dbReference>
<keyword evidence="2" id="KW-0808">Transferase</keyword>
<evidence type="ECO:0000256" key="1">
    <source>
        <dbReference type="ARBA" id="ARBA00009156"/>
    </source>
</evidence>
<dbReference type="SUPFAM" id="SSF53067">
    <property type="entry name" value="Actin-like ATPase domain"/>
    <property type="match status" value="2"/>
</dbReference>
<dbReference type="EMBL" id="DVGD01000035">
    <property type="protein sequence ID" value="HIR08991.1"/>
    <property type="molecule type" value="Genomic_DNA"/>
</dbReference>
<dbReference type="CDD" id="cd07805">
    <property type="entry name" value="ASKHA_NBD_FGGY_CvXK-like"/>
    <property type="match status" value="1"/>
</dbReference>
<evidence type="ECO:0000256" key="2">
    <source>
        <dbReference type="ARBA" id="ARBA00022679"/>
    </source>
</evidence>
<accession>A0A9D1A6R4</accession>
<reference evidence="6" key="2">
    <citation type="journal article" date="2021" name="PeerJ">
        <title>Extensive microbial diversity within the chicken gut microbiome revealed by metagenomics and culture.</title>
        <authorList>
            <person name="Gilroy R."/>
            <person name="Ravi A."/>
            <person name="Getino M."/>
            <person name="Pursley I."/>
            <person name="Horton D.L."/>
            <person name="Alikhan N.F."/>
            <person name="Baker D."/>
            <person name="Gharbi K."/>
            <person name="Hall N."/>
            <person name="Watson M."/>
            <person name="Adriaenssens E.M."/>
            <person name="Foster-Nyarko E."/>
            <person name="Jarju S."/>
            <person name="Secka A."/>
            <person name="Antonio M."/>
            <person name="Oren A."/>
            <person name="Chaudhuri R.R."/>
            <person name="La Ragione R."/>
            <person name="Hildebrand F."/>
            <person name="Pallen M.J."/>
        </authorList>
    </citation>
    <scope>NUCLEOTIDE SEQUENCE</scope>
    <source>
        <strain evidence="6">ChiHjej9B8-7071</strain>
    </source>
</reference>
<dbReference type="PANTHER" id="PTHR43095">
    <property type="entry name" value="SUGAR KINASE"/>
    <property type="match status" value="1"/>
</dbReference>
<evidence type="ECO:0000259" key="4">
    <source>
        <dbReference type="Pfam" id="PF00370"/>
    </source>
</evidence>
<dbReference type="InterPro" id="IPR018485">
    <property type="entry name" value="FGGY_C"/>
</dbReference>
<organism evidence="6 7">
    <name type="scientific">Candidatus Avoscillospira stercoripullorum</name>
    <dbReference type="NCBI Taxonomy" id="2840709"/>
    <lineage>
        <taxon>Bacteria</taxon>
        <taxon>Bacillati</taxon>
        <taxon>Bacillota</taxon>
        <taxon>Clostridia</taxon>
        <taxon>Eubacteriales</taxon>
        <taxon>Oscillospiraceae</taxon>
        <taxon>Oscillospiraceae incertae sedis</taxon>
        <taxon>Candidatus Avoscillospira</taxon>
    </lineage>
</organism>
<dbReference type="InterPro" id="IPR043129">
    <property type="entry name" value="ATPase_NBD"/>
</dbReference>
<keyword evidence="3 6" id="KW-0418">Kinase</keyword>
<dbReference type="Pfam" id="PF02782">
    <property type="entry name" value="FGGY_C"/>
    <property type="match status" value="1"/>
</dbReference>
<feature type="domain" description="Carbohydrate kinase FGGY N-terminal" evidence="4">
    <location>
        <begin position="3"/>
        <end position="257"/>
    </location>
</feature>
<reference evidence="6" key="1">
    <citation type="submission" date="2020-10" db="EMBL/GenBank/DDBJ databases">
        <authorList>
            <person name="Gilroy R."/>
        </authorList>
    </citation>
    <scope>NUCLEOTIDE SEQUENCE</scope>
    <source>
        <strain evidence="6">ChiHjej9B8-7071</strain>
    </source>
</reference>
<proteinExistence type="inferred from homology"/>
<dbReference type="InterPro" id="IPR050406">
    <property type="entry name" value="FGGY_Carb_Kinase"/>
</dbReference>
<evidence type="ECO:0000313" key="7">
    <source>
        <dbReference type="Proteomes" id="UP000824258"/>
    </source>
</evidence>
<protein>
    <submittedName>
        <fullName evidence="6">FGGY-family carbohydrate kinase</fullName>
    </submittedName>
</protein>
<dbReference type="AlphaFoldDB" id="A0A9D1A6R4"/>
<dbReference type="Gene3D" id="3.30.420.40">
    <property type="match status" value="2"/>
</dbReference>